<evidence type="ECO:0000256" key="2">
    <source>
        <dbReference type="SAM" id="SignalP"/>
    </source>
</evidence>
<evidence type="ECO:0000313" key="4">
    <source>
        <dbReference type="Proteomes" id="UP001154078"/>
    </source>
</evidence>
<name>A0A9P0BJ25_BRAAE</name>
<dbReference type="InterPro" id="IPR037175">
    <property type="entry name" value="KFase_sf"/>
</dbReference>
<dbReference type="OrthoDB" id="7108654at2759"/>
<sequence>MPRNAHKIILLFTSILFAWACGRPESKKCTYIDLSWPFDNDTVYWPGLPSFTFPEVLDTYAQDGFSMFTYSAAEHGGTHIDAPVHFNPGAWTVAEIPFERLISTAALVDLSDEVAASGDPNFYVTPEHLENWEKVNGPFENGSVLLIKFGWSKYWPNKTNYLGLKSIPKETAEWIVNQNKFYGVGVDTASVDAGNANPLVAHQILLKGYLYNMEMINMNEELPGTLRKKYSNHYQKNINVQ</sequence>
<keyword evidence="2" id="KW-0732">Signal</keyword>
<proteinExistence type="inferred from homology"/>
<reference evidence="3" key="1">
    <citation type="submission" date="2021-12" db="EMBL/GenBank/DDBJ databases">
        <authorList>
            <person name="King R."/>
        </authorList>
    </citation>
    <scope>NUCLEOTIDE SEQUENCE</scope>
</reference>
<dbReference type="PANTHER" id="PTHR31118">
    <property type="entry name" value="CYCLASE-LIKE PROTEIN 2"/>
    <property type="match status" value="1"/>
</dbReference>
<dbReference type="AlphaFoldDB" id="A0A9P0BJ25"/>
<dbReference type="GO" id="GO:0004061">
    <property type="term" value="F:arylformamidase activity"/>
    <property type="evidence" value="ECO:0007669"/>
    <property type="project" value="InterPro"/>
</dbReference>
<feature type="signal peptide" evidence="2">
    <location>
        <begin position="1"/>
        <end position="20"/>
    </location>
</feature>
<dbReference type="Gene3D" id="3.50.30.50">
    <property type="entry name" value="Putative cyclase"/>
    <property type="match status" value="1"/>
</dbReference>
<dbReference type="EMBL" id="OV121140">
    <property type="protein sequence ID" value="CAH0564194.1"/>
    <property type="molecule type" value="Genomic_DNA"/>
</dbReference>
<evidence type="ECO:0000313" key="3">
    <source>
        <dbReference type="EMBL" id="CAH0564194.1"/>
    </source>
</evidence>
<dbReference type="Pfam" id="PF04199">
    <property type="entry name" value="Cyclase"/>
    <property type="match status" value="1"/>
</dbReference>
<feature type="chain" id="PRO_5040129923" description="Cyclase family protein" evidence="2">
    <location>
        <begin position="21"/>
        <end position="241"/>
    </location>
</feature>
<dbReference type="Proteomes" id="UP001154078">
    <property type="component" value="Chromosome 9"/>
</dbReference>
<keyword evidence="4" id="KW-1185">Reference proteome</keyword>
<evidence type="ECO:0008006" key="5">
    <source>
        <dbReference type="Google" id="ProtNLM"/>
    </source>
</evidence>
<dbReference type="InterPro" id="IPR007325">
    <property type="entry name" value="KFase/CYL"/>
</dbReference>
<accession>A0A9P0BJ25</accession>
<dbReference type="SUPFAM" id="SSF102198">
    <property type="entry name" value="Putative cyclase"/>
    <property type="match status" value="1"/>
</dbReference>
<organism evidence="3 4">
    <name type="scientific">Brassicogethes aeneus</name>
    <name type="common">Rape pollen beetle</name>
    <name type="synonym">Meligethes aeneus</name>
    <dbReference type="NCBI Taxonomy" id="1431903"/>
    <lineage>
        <taxon>Eukaryota</taxon>
        <taxon>Metazoa</taxon>
        <taxon>Ecdysozoa</taxon>
        <taxon>Arthropoda</taxon>
        <taxon>Hexapoda</taxon>
        <taxon>Insecta</taxon>
        <taxon>Pterygota</taxon>
        <taxon>Neoptera</taxon>
        <taxon>Endopterygota</taxon>
        <taxon>Coleoptera</taxon>
        <taxon>Polyphaga</taxon>
        <taxon>Cucujiformia</taxon>
        <taxon>Nitidulidae</taxon>
        <taxon>Meligethinae</taxon>
        <taxon>Brassicogethes</taxon>
    </lineage>
</organism>
<dbReference type="PANTHER" id="PTHR31118:SF12">
    <property type="entry name" value="CYCLASE-LIKE PROTEIN 2"/>
    <property type="match status" value="1"/>
</dbReference>
<evidence type="ECO:0000256" key="1">
    <source>
        <dbReference type="ARBA" id="ARBA00007865"/>
    </source>
</evidence>
<gene>
    <name evidence="3" type="ORF">MELIAE_LOCUS12799</name>
</gene>
<dbReference type="GO" id="GO:0019441">
    <property type="term" value="P:L-tryptophan catabolic process to kynurenine"/>
    <property type="evidence" value="ECO:0007669"/>
    <property type="project" value="InterPro"/>
</dbReference>
<comment type="similarity">
    <text evidence="1">Belongs to the Cyclase 1 superfamily.</text>
</comment>
<protein>
    <recommendedName>
        <fullName evidence="5">Cyclase family protein</fullName>
    </recommendedName>
</protein>